<feature type="region of interest" description="Disordered" evidence="6">
    <location>
        <begin position="394"/>
        <end position="417"/>
    </location>
</feature>
<dbReference type="InterPro" id="IPR006612">
    <property type="entry name" value="THAP_Znf"/>
</dbReference>
<dbReference type="GO" id="GO:0003677">
    <property type="term" value="F:DNA binding"/>
    <property type="evidence" value="ECO:0007669"/>
    <property type="project" value="UniProtKB-UniRule"/>
</dbReference>
<keyword evidence="4 5" id="KW-0238">DNA-binding</keyword>
<accession>A0AAV5X027</accession>
<feature type="non-terminal residue" evidence="8">
    <location>
        <position position="1"/>
    </location>
</feature>
<sequence>VFIVSALQGTPTMSFLSADCPDNKEDLEFEDSQPSSSTPPTHGDHCVVCEELLAPGLFFPLPINYPELKRWALGLFPTKQEEFELFIEHIRLLDANRIPVVCINHFARLDVVDEPGSPIHLRPCAIPVKYAGSMKARMDSVWQRRKCIVCGAMKPCGEMFPFTQKNPMVSVWCKSLFPNDKKAASRQYSKVMRSVVPALCGDHFDFNCFDFDRNLRPQSIPTLAKIHASSNVMYLLSRAKADLNKVLPGNFIPRHKEWSQVEKAAGYTHNTFKPTKPKQWAEIPKQVSRKQSETSLKNDPFICQNMHGDGIKTTSSFPIEEPLAGNLFDAVKKEEPLDDLMDDDQEMIWTPSEDPTSIPVEDLEDLIDRSPSKEKRKYTKRVPTSVIAAPTIRKSARGKAKKAYSPPPPAHNYSTRKRSGAVEAEVVVASPIAVEPVVTTVTRSGRQVKPKAAEFEMERKRRKVKKVKAASSSLDDSVELNPPPPLPGTIDPITYEIYEEPEEVKPDVAAMYAADRVAAAAAQKPSSSAAACSRPAKPAATAAPRPRAAPAAKKSDIPKPGEVKVKKTRSRPFKLIIPRIKCKVCNENAEATLYGMKEHAREHSENSLRCPFDRCDYSATKRAKISHHTKNFHNNWALAVDICDYDPQLEKSIEETMHKCFPDAMTRTTEPGSVPCSICSLVVSPKYRDLYSHACVHLPSRSYLCSACAIDAYTEESIEEHLVYAACGGEVVSNMDDATSSLVQKLFKTAFPTYAHLMDDNYPTQVGFDEHAVAPFQTPAQPHFSGQGT</sequence>
<keyword evidence="3" id="KW-0862">Zinc</keyword>
<evidence type="ECO:0000259" key="7">
    <source>
        <dbReference type="PROSITE" id="PS50950"/>
    </source>
</evidence>
<feature type="compositionally biased region" description="Basic and acidic residues" evidence="6">
    <location>
        <begin position="553"/>
        <end position="565"/>
    </location>
</feature>
<feature type="region of interest" description="Disordered" evidence="6">
    <location>
        <begin position="464"/>
        <end position="486"/>
    </location>
</feature>
<keyword evidence="9" id="KW-1185">Reference proteome</keyword>
<proteinExistence type="predicted"/>
<evidence type="ECO:0000256" key="4">
    <source>
        <dbReference type="ARBA" id="ARBA00023125"/>
    </source>
</evidence>
<dbReference type="AlphaFoldDB" id="A0AAV5X027"/>
<evidence type="ECO:0000313" key="9">
    <source>
        <dbReference type="Proteomes" id="UP001432322"/>
    </source>
</evidence>
<evidence type="ECO:0000256" key="1">
    <source>
        <dbReference type="ARBA" id="ARBA00022723"/>
    </source>
</evidence>
<dbReference type="PROSITE" id="PS50950">
    <property type="entry name" value="ZF_THAP"/>
    <property type="match status" value="1"/>
</dbReference>
<feature type="region of interest" description="Disordered" evidence="6">
    <location>
        <begin position="525"/>
        <end position="566"/>
    </location>
</feature>
<name>A0AAV5X027_9BILA</name>
<feature type="compositionally biased region" description="Low complexity" evidence="6">
    <location>
        <begin position="525"/>
        <end position="552"/>
    </location>
</feature>
<protein>
    <recommendedName>
        <fullName evidence="7">THAP-type domain-containing protein</fullName>
    </recommendedName>
</protein>
<dbReference type="GO" id="GO:0008270">
    <property type="term" value="F:zinc ion binding"/>
    <property type="evidence" value="ECO:0007669"/>
    <property type="project" value="UniProtKB-KW"/>
</dbReference>
<evidence type="ECO:0000313" key="8">
    <source>
        <dbReference type="EMBL" id="GMT35367.1"/>
    </source>
</evidence>
<evidence type="ECO:0000256" key="3">
    <source>
        <dbReference type="ARBA" id="ARBA00022833"/>
    </source>
</evidence>
<comment type="caution">
    <text evidence="8">The sequence shown here is derived from an EMBL/GenBank/DDBJ whole genome shotgun (WGS) entry which is preliminary data.</text>
</comment>
<reference evidence="8" key="1">
    <citation type="submission" date="2023-10" db="EMBL/GenBank/DDBJ databases">
        <title>Genome assembly of Pristionchus species.</title>
        <authorList>
            <person name="Yoshida K."/>
            <person name="Sommer R.J."/>
        </authorList>
    </citation>
    <scope>NUCLEOTIDE SEQUENCE</scope>
    <source>
        <strain evidence="8">RS5133</strain>
    </source>
</reference>
<evidence type="ECO:0000256" key="2">
    <source>
        <dbReference type="ARBA" id="ARBA00022771"/>
    </source>
</evidence>
<dbReference type="Proteomes" id="UP001432322">
    <property type="component" value="Unassembled WGS sequence"/>
</dbReference>
<keyword evidence="2 5" id="KW-0863">Zinc-finger</keyword>
<keyword evidence="1" id="KW-0479">Metal-binding</keyword>
<evidence type="ECO:0000256" key="5">
    <source>
        <dbReference type="PROSITE-ProRule" id="PRU00309"/>
    </source>
</evidence>
<feature type="domain" description="THAP-type" evidence="7">
    <location>
        <begin position="143"/>
        <end position="224"/>
    </location>
</feature>
<dbReference type="EMBL" id="BTSY01000007">
    <property type="protein sequence ID" value="GMT35367.1"/>
    <property type="molecule type" value="Genomic_DNA"/>
</dbReference>
<organism evidence="8 9">
    <name type="scientific">Pristionchus fissidentatus</name>
    <dbReference type="NCBI Taxonomy" id="1538716"/>
    <lineage>
        <taxon>Eukaryota</taxon>
        <taxon>Metazoa</taxon>
        <taxon>Ecdysozoa</taxon>
        <taxon>Nematoda</taxon>
        <taxon>Chromadorea</taxon>
        <taxon>Rhabditida</taxon>
        <taxon>Rhabditina</taxon>
        <taxon>Diplogasteromorpha</taxon>
        <taxon>Diplogasteroidea</taxon>
        <taxon>Neodiplogasteridae</taxon>
        <taxon>Pristionchus</taxon>
    </lineage>
</organism>
<evidence type="ECO:0000256" key="6">
    <source>
        <dbReference type="SAM" id="MobiDB-lite"/>
    </source>
</evidence>
<feature type="non-terminal residue" evidence="8">
    <location>
        <position position="789"/>
    </location>
</feature>
<gene>
    <name evidence="8" type="ORF">PFISCL1PPCAC_26664</name>
</gene>
<dbReference type="SMART" id="SM00980">
    <property type="entry name" value="THAP"/>
    <property type="match status" value="2"/>
</dbReference>